<organism evidence="3 4">
    <name type="scientific">Nesterenkonia alkaliphila</name>
    <dbReference type="NCBI Taxonomy" id="1463631"/>
    <lineage>
        <taxon>Bacteria</taxon>
        <taxon>Bacillati</taxon>
        <taxon>Actinomycetota</taxon>
        <taxon>Actinomycetes</taxon>
        <taxon>Micrococcales</taxon>
        <taxon>Micrococcaceae</taxon>
        <taxon>Nesterenkonia</taxon>
    </lineage>
</organism>
<proteinExistence type="predicted"/>
<keyword evidence="3" id="KW-0808">Transferase</keyword>
<dbReference type="OrthoDB" id="8549922at2"/>
<gene>
    <name evidence="3" type="ORF">GNZ21_05535</name>
</gene>
<dbReference type="InterPro" id="IPR001173">
    <property type="entry name" value="Glyco_trans_2-like"/>
</dbReference>
<dbReference type="AlphaFoldDB" id="A0A7K1UH75"/>
<evidence type="ECO:0000256" key="1">
    <source>
        <dbReference type="SAM" id="MobiDB-lite"/>
    </source>
</evidence>
<name>A0A7K1UH75_9MICC</name>
<feature type="domain" description="Glycosyltransferase 2-like" evidence="2">
    <location>
        <begin position="435"/>
        <end position="541"/>
    </location>
</feature>
<dbReference type="GO" id="GO:0016740">
    <property type="term" value="F:transferase activity"/>
    <property type="evidence" value="ECO:0007669"/>
    <property type="project" value="UniProtKB-KW"/>
</dbReference>
<protein>
    <submittedName>
        <fullName evidence="3">Glycosyltransferase</fullName>
    </submittedName>
</protein>
<accession>A0A7K1UH75</accession>
<evidence type="ECO:0000313" key="4">
    <source>
        <dbReference type="Proteomes" id="UP000460157"/>
    </source>
</evidence>
<comment type="caution">
    <text evidence="3">The sequence shown here is derived from an EMBL/GenBank/DDBJ whole genome shotgun (WGS) entry which is preliminary data.</text>
</comment>
<dbReference type="SUPFAM" id="SSF53756">
    <property type="entry name" value="UDP-Glycosyltransferase/glycogen phosphorylase"/>
    <property type="match status" value="1"/>
</dbReference>
<reference evidence="3 4" key="1">
    <citation type="submission" date="2019-12" db="EMBL/GenBank/DDBJ databases">
        <title>Nesterenkonia muleiensis sp. nov., a novel actinobacterium isolated from sap of Populus euphratica.</title>
        <authorList>
            <person name="Wang R."/>
        </authorList>
    </citation>
    <scope>NUCLEOTIDE SEQUENCE [LARGE SCALE GENOMIC DNA]</scope>
    <source>
        <strain evidence="3 4">F10</strain>
    </source>
</reference>
<dbReference type="InterPro" id="IPR029044">
    <property type="entry name" value="Nucleotide-diphossugar_trans"/>
</dbReference>
<dbReference type="Proteomes" id="UP000460157">
    <property type="component" value="Unassembled WGS sequence"/>
</dbReference>
<evidence type="ECO:0000259" key="2">
    <source>
        <dbReference type="Pfam" id="PF00535"/>
    </source>
</evidence>
<sequence length="1025" mass="114071">MDKLSDSISNESETSSQIPLPVAALEGNLRRYTLGKIFNAPNAWVDEWVLGANQEVHLAREGHEYILVRKNKKYTLHLSHNCQPRDFINLTEGRGAATNPSQTYLVQVKASTSENLRISLVVHEFDNSGSRISRHVIDPGKQMLYTTSSSASRLALSLRFEGAGEARIQGLEFTEVKGVKEQDPGLTPVKDQAASESKSISANSETNLPGNSFGNSAVLWGVGPEFEYASRIRRASGTYETFALRSKSLKIRDAFARNATNLQFDLQQLLRILRVMRGGKLSGAGAVIKEWDAKGLLTLARVLANQRILAHDLDDAAMIFNVVRKLGGGSVLGRSDNLIYTEVLSDLGRWTEAHKLSRQQRAFRGQPVQEGLFRANYALAASESPDELKWLEIINAMYDREAITAVELVGQESKNRLDRLKGTAEPRTVEGPQVSVIVPSFEGASLIRTTLDSLMSQTWANLEIIVVDDGSSKDNQSALEAVIDDYPEVQLVLQPQNRGAYVARNEGLKRSTGEYVTVHDDDDWSHPEKIERQVKRLLERPELRGTMSRHARSTNDLITTRINNNPLFSQANFSSLLVKREVFDDFGVWDEVNRGADAEFRDRILSDGQGEVEVVGQAPLSFTRTREVSLTAGDLNRGYIDPSRLFYVSAYQRAHRDKTMREYPRPLNMMPGKRKADLGSFDVVFMTDFRFPGGTSSLTVNEIIEAKQMGLRVGLLHIGSSVNGMKPPIVDKALDAAMLPKVEVLSPRDKFHTKLLIVRHPTVLQYADNQDFGFTAGRGILVVNHPPVLDGGSGYVYDLGRCRQNLPCSVTENVSVMAESGVTRSLLAAVEPSFKLDEELWPGFTSDKGSGPRVVDSSRVPVLGRHSRDSAVKWPDKLETLLQVYGGGPHARVRILGGISSLPKRHQDRLREQSEVLGFNGEPVDSFLDSIDFWAYFHSSSLTESFGMATVEAMLKGVVVILPHYMKKNFGQGAVYCREDEVRSVVKDLWSDPVVYLRQSEAGLRLAQNLYSEAAFRERLRKYMS</sequence>
<keyword evidence="4" id="KW-1185">Reference proteome</keyword>
<dbReference type="PANTHER" id="PTHR43685:SF11">
    <property type="entry name" value="GLYCOSYLTRANSFERASE TAGX-RELATED"/>
    <property type="match status" value="1"/>
</dbReference>
<dbReference type="EMBL" id="WRPM01000036">
    <property type="protein sequence ID" value="MVT25825.1"/>
    <property type="molecule type" value="Genomic_DNA"/>
</dbReference>
<dbReference type="CDD" id="cd00761">
    <property type="entry name" value="Glyco_tranf_GTA_type"/>
    <property type="match status" value="1"/>
</dbReference>
<dbReference type="PANTHER" id="PTHR43685">
    <property type="entry name" value="GLYCOSYLTRANSFERASE"/>
    <property type="match status" value="1"/>
</dbReference>
<dbReference type="RefSeq" id="WP_157322159.1">
    <property type="nucleotide sequence ID" value="NZ_WRPM01000036.1"/>
</dbReference>
<dbReference type="SUPFAM" id="SSF53448">
    <property type="entry name" value="Nucleotide-diphospho-sugar transferases"/>
    <property type="match status" value="1"/>
</dbReference>
<feature type="region of interest" description="Disordered" evidence="1">
    <location>
        <begin position="182"/>
        <end position="206"/>
    </location>
</feature>
<dbReference type="Gene3D" id="3.90.550.10">
    <property type="entry name" value="Spore Coat Polysaccharide Biosynthesis Protein SpsA, Chain A"/>
    <property type="match status" value="1"/>
</dbReference>
<dbReference type="Pfam" id="PF00535">
    <property type="entry name" value="Glycos_transf_2"/>
    <property type="match status" value="1"/>
</dbReference>
<feature type="compositionally biased region" description="Polar residues" evidence="1">
    <location>
        <begin position="194"/>
        <end position="206"/>
    </location>
</feature>
<dbReference type="InterPro" id="IPR050834">
    <property type="entry name" value="Glycosyltransf_2"/>
</dbReference>
<evidence type="ECO:0000313" key="3">
    <source>
        <dbReference type="EMBL" id="MVT25825.1"/>
    </source>
</evidence>